<protein>
    <submittedName>
        <fullName evidence="2">Disease resistance protein TIR-NBS-LRR class family</fullName>
    </submittedName>
</protein>
<gene>
    <name evidence="2" type="ORF">Prudu_000820</name>
</gene>
<evidence type="ECO:0000256" key="1">
    <source>
        <dbReference type="SAM" id="MobiDB-lite"/>
    </source>
</evidence>
<dbReference type="AlphaFoldDB" id="A0A4Y1QM84"/>
<evidence type="ECO:0000313" key="2">
    <source>
        <dbReference type="EMBL" id="BBG92943.1"/>
    </source>
</evidence>
<reference evidence="2" key="1">
    <citation type="journal article" date="2019" name="Science">
        <title>Mutation of a bHLH transcription factor allowed almond domestication.</title>
        <authorList>
            <person name="Sanchez-Perez R."/>
            <person name="Pavan S."/>
            <person name="Mazzeo R."/>
            <person name="Moldovan C."/>
            <person name="Aiese Cigliano R."/>
            <person name="Del Cueto J."/>
            <person name="Ricciardi F."/>
            <person name="Lotti C."/>
            <person name="Ricciardi L."/>
            <person name="Dicenta F."/>
            <person name="Lopez-Marques R.L."/>
            <person name="Lindberg Moller B."/>
        </authorList>
    </citation>
    <scope>NUCLEOTIDE SEQUENCE</scope>
</reference>
<organism evidence="2">
    <name type="scientific">Prunus dulcis</name>
    <name type="common">Almond</name>
    <name type="synonym">Amygdalus dulcis</name>
    <dbReference type="NCBI Taxonomy" id="3755"/>
    <lineage>
        <taxon>Eukaryota</taxon>
        <taxon>Viridiplantae</taxon>
        <taxon>Streptophyta</taxon>
        <taxon>Embryophyta</taxon>
        <taxon>Tracheophyta</taxon>
        <taxon>Spermatophyta</taxon>
        <taxon>Magnoliopsida</taxon>
        <taxon>eudicotyledons</taxon>
        <taxon>Gunneridae</taxon>
        <taxon>Pentapetalae</taxon>
        <taxon>rosids</taxon>
        <taxon>fabids</taxon>
        <taxon>Rosales</taxon>
        <taxon>Rosaceae</taxon>
        <taxon>Amygdaloideae</taxon>
        <taxon>Amygdaleae</taxon>
        <taxon>Prunus</taxon>
    </lineage>
</organism>
<feature type="region of interest" description="Disordered" evidence="1">
    <location>
        <begin position="1"/>
        <end position="51"/>
    </location>
</feature>
<feature type="compositionally biased region" description="Polar residues" evidence="1">
    <location>
        <begin position="182"/>
        <end position="214"/>
    </location>
</feature>
<dbReference type="EMBL" id="AP019297">
    <property type="protein sequence ID" value="BBG92943.1"/>
    <property type="molecule type" value="Genomic_DNA"/>
</dbReference>
<feature type="compositionally biased region" description="Polar residues" evidence="1">
    <location>
        <begin position="137"/>
        <end position="152"/>
    </location>
</feature>
<feature type="non-terminal residue" evidence="2">
    <location>
        <position position="1"/>
    </location>
</feature>
<name>A0A4Y1QM84_PRUDU</name>
<feature type="region of interest" description="Disordered" evidence="1">
    <location>
        <begin position="137"/>
        <end position="160"/>
    </location>
</feature>
<proteinExistence type="predicted"/>
<feature type="region of interest" description="Disordered" evidence="1">
    <location>
        <begin position="178"/>
        <end position="214"/>
    </location>
</feature>
<sequence>TARPPQAEPISAVGTYGSAFVSPSQPDRSQPRGRPELAGKPCFPTEVPAKPPELPARNSPSFLHQIDRASKVQPISMRKLQRAVEGRGIHHRANHSFRAKGKKVICARHSPGVGHAQDLARIPKWKLGRVLSQNVGHTQPNQPVHSSHSAPAQSRFHKGKDHLHPELTQSRLFCIPHRRTGPMNQSGSTKITGIASRTVNQDQSLSLSTSKTHG</sequence>
<accession>A0A4Y1QM84</accession>